<dbReference type="RefSeq" id="XP_013867951.1">
    <property type="nucleotide sequence ID" value="XM_014012497.1"/>
</dbReference>
<dbReference type="AlphaFoldDB" id="A0A2I4BJQ0"/>
<evidence type="ECO:0000313" key="7">
    <source>
        <dbReference type="RefSeq" id="XP_013867951.1"/>
    </source>
</evidence>
<dbReference type="Pfam" id="PF00400">
    <property type="entry name" value="WD40"/>
    <property type="match status" value="4"/>
</dbReference>
<feature type="region of interest" description="Disordered" evidence="4">
    <location>
        <begin position="143"/>
        <end position="177"/>
    </location>
</feature>
<evidence type="ECO:0000259" key="5">
    <source>
        <dbReference type="PROSITE" id="PS50181"/>
    </source>
</evidence>
<proteinExistence type="predicted"/>
<protein>
    <submittedName>
        <fullName evidence="7">F-box/WD repeat-containing protein 9</fullName>
    </submittedName>
</protein>
<dbReference type="SUPFAM" id="SSF81383">
    <property type="entry name" value="F-box domain"/>
    <property type="match status" value="1"/>
</dbReference>
<evidence type="ECO:0000313" key="6">
    <source>
        <dbReference type="Proteomes" id="UP000192220"/>
    </source>
</evidence>
<dbReference type="InterPro" id="IPR001810">
    <property type="entry name" value="F-box_dom"/>
</dbReference>
<feature type="compositionally biased region" description="Basic and acidic residues" evidence="4">
    <location>
        <begin position="147"/>
        <end position="162"/>
    </location>
</feature>
<feature type="compositionally biased region" description="Acidic residues" evidence="4">
    <location>
        <begin position="163"/>
        <end position="175"/>
    </location>
</feature>
<dbReference type="SMART" id="SM00320">
    <property type="entry name" value="WD40"/>
    <property type="match status" value="5"/>
</dbReference>
<keyword evidence="6" id="KW-1185">Reference proteome</keyword>
<dbReference type="CTD" id="84261"/>
<dbReference type="GeneID" id="106520409"/>
<feature type="compositionally biased region" description="Low complexity" evidence="4">
    <location>
        <begin position="40"/>
        <end position="52"/>
    </location>
</feature>
<dbReference type="InParanoid" id="A0A2I4BJQ0"/>
<dbReference type="InterPro" id="IPR019775">
    <property type="entry name" value="WD40_repeat_CS"/>
</dbReference>
<dbReference type="STRING" id="52670.A0A2I4BJQ0"/>
<feature type="repeat" description="WD" evidence="3">
    <location>
        <begin position="286"/>
        <end position="328"/>
    </location>
</feature>
<dbReference type="Proteomes" id="UP000192220">
    <property type="component" value="Unplaced"/>
</dbReference>
<dbReference type="InterPro" id="IPR020472">
    <property type="entry name" value="WD40_PAC1"/>
</dbReference>
<feature type="repeat" description="WD" evidence="3">
    <location>
        <begin position="338"/>
        <end position="372"/>
    </location>
</feature>
<feature type="region of interest" description="Disordered" evidence="4">
    <location>
        <begin position="1"/>
        <end position="52"/>
    </location>
</feature>
<accession>A0A2I4BJQ0</accession>
<dbReference type="InterPro" id="IPR036047">
    <property type="entry name" value="F-box-like_dom_sf"/>
</dbReference>
<dbReference type="PROSITE" id="PS00678">
    <property type="entry name" value="WD_REPEATS_1"/>
    <property type="match status" value="2"/>
</dbReference>
<dbReference type="InterPro" id="IPR036322">
    <property type="entry name" value="WD40_repeat_dom_sf"/>
</dbReference>
<dbReference type="PANTHER" id="PTHR19855">
    <property type="entry name" value="WD40 REPEAT PROTEIN 12, 37"/>
    <property type="match status" value="1"/>
</dbReference>
<sequence length="574" mass="62067">MSEVKVNLTKAEAGTQDDPAGPRPDPVRTTCTDGPDLQGSSSTDVSPSPSAEPSSLLSLPWEILTNIASYLPAQCVINVLPKVCHLLSTVSEDSTAWQLRAQRLIGSKASFPVGPREDFDWPAACLEIEKLITFWTGEAQHKARQTQAKEEERDRVRLRGPVEEEQDAAGEEELQEVGGPAQEVAYGADEGVEVVVEAEDGEMPPDIDGDQLARLRIELEDRLGDGAGELMEDGRMALNANGGQDAGLLDQNNFMNWDNEEQADVINQQVSRRPSPPPALECITLPISHITKINSVLFLDREGGVCATASRDWNVKVWDVQAGSNGTLLYTLGRQGDFSSHRGWVWCLASKGPLLASGGFDSTVRLWDLQAGGADRGLIRTGAAVLCLSYQPDVLLAGTFDKSISMYDTRAAEPLIKSLRLHGNAVLCLAADDKYIISGSHDCTVAVYDRRAGKRLKKTQLRSYLLSMSYSGSEVWAGDNRGLLHSFSMQAGSLKLLSQFDVGHTALVTGIHRSLGSLYSCSSDGTVKVHIPCAPPRTLCTLNYPACVHGMSVEDGVLALASGEGIVDVWRPRK</sequence>
<dbReference type="InterPro" id="IPR001680">
    <property type="entry name" value="WD40_rpt"/>
</dbReference>
<dbReference type="FunCoup" id="A0A2I4BJQ0">
    <property type="interactions" value="270"/>
</dbReference>
<evidence type="ECO:0000256" key="4">
    <source>
        <dbReference type="SAM" id="MobiDB-lite"/>
    </source>
</evidence>
<dbReference type="PANTHER" id="PTHR19855:SF11">
    <property type="entry name" value="RIBOSOME BIOGENESIS PROTEIN WDR12"/>
    <property type="match status" value="1"/>
</dbReference>
<dbReference type="OrthoDB" id="71437at2759"/>
<evidence type="ECO:0000256" key="1">
    <source>
        <dbReference type="ARBA" id="ARBA00022574"/>
    </source>
</evidence>
<dbReference type="Gene3D" id="2.130.10.10">
    <property type="entry name" value="YVTN repeat-like/Quinoprotein amine dehydrogenase"/>
    <property type="match status" value="2"/>
</dbReference>
<dbReference type="PRINTS" id="PR00320">
    <property type="entry name" value="GPROTEINBRPT"/>
</dbReference>
<dbReference type="InterPro" id="IPR015943">
    <property type="entry name" value="WD40/YVTN_repeat-like_dom_sf"/>
</dbReference>
<name>A0A2I4BJQ0_AUSLI</name>
<organism evidence="6 7">
    <name type="scientific">Austrofundulus limnaeus</name>
    <name type="common">Annual killifish</name>
    <dbReference type="NCBI Taxonomy" id="52670"/>
    <lineage>
        <taxon>Eukaryota</taxon>
        <taxon>Metazoa</taxon>
        <taxon>Chordata</taxon>
        <taxon>Craniata</taxon>
        <taxon>Vertebrata</taxon>
        <taxon>Euteleostomi</taxon>
        <taxon>Actinopterygii</taxon>
        <taxon>Neopterygii</taxon>
        <taxon>Teleostei</taxon>
        <taxon>Neoteleostei</taxon>
        <taxon>Acanthomorphata</taxon>
        <taxon>Ovalentaria</taxon>
        <taxon>Atherinomorphae</taxon>
        <taxon>Cyprinodontiformes</taxon>
        <taxon>Rivulidae</taxon>
        <taxon>Austrofundulus</taxon>
    </lineage>
</organism>
<dbReference type="PROSITE" id="PS50181">
    <property type="entry name" value="FBOX"/>
    <property type="match status" value="1"/>
</dbReference>
<dbReference type="KEGG" id="alim:106520409"/>
<feature type="domain" description="F-box" evidence="5">
    <location>
        <begin position="53"/>
        <end position="100"/>
    </location>
</feature>
<evidence type="ECO:0000256" key="3">
    <source>
        <dbReference type="PROSITE-ProRule" id="PRU00221"/>
    </source>
</evidence>
<evidence type="ECO:0000256" key="2">
    <source>
        <dbReference type="ARBA" id="ARBA00022737"/>
    </source>
</evidence>
<dbReference type="PROSITE" id="PS50082">
    <property type="entry name" value="WD_REPEATS_2"/>
    <property type="match status" value="2"/>
</dbReference>
<gene>
    <name evidence="7" type="primary">fbxw9</name>
</gene>
<keyword evidence="2" id="KW-0677">Repeat</keyword>
<dbReference type="PROSITE" id="PS50294">
    <property type="entry name" value="WD_REPEATS_REGION"/>
    <property type="match status" value="1"/>
</dbReference>
<reference evidence="7" key="1">
    <citation type="submission" date="2025-08" db="UniProtKB">
        <authorList>
            <consortium name="RefSeq"/>
        </authorList>
    </citation>
    <scope>IDENTIFICATION</scope>
    <source>
        <strain evidence="7">Quisiro</strain>
        <tissue evidence="7">Liver</tissue>
    </source>
</reference>
<dbReference type="SUPFAM" id="SSF50978">
    <property type="entry name" value="WD40 repeat-like"/>
    <property type="match status" value="1"/>
</dbReference>
<keyword evidence="1 3" id="KW-0853">WD repeat</keyword>